<proteinExistence type="predicted"/>
<evidence type="ECO:0000259" key="2">
    <source>
        <dbReference type="Pfam" id="PF03713"/>
    </source>
</evidence>
<dbReference type="STRING" id="585531.HMPREF0063_12077"/>
<dbReference type="EMBL" id="ACLF03000006">
    <property type="protein sequence ID" value="EFQ82868.1"/>
    <property type="molecule type" value="Genomic_DNA"/>
</dbReference>
<evidence type="ECO:0000313" key="3">
    <source>
        <dbReference type="EMBL" id="EFQ82868.1"/>
    </source>
</evidence>
<dbReference type="PANTHER" id="PTHR36933">
    <property type="entry name" value="SLL0788 PROTEIN"/>
    <property type="match status" value="1"/>
</dbReference>
<evidence type="ECO:0000313" key="4">
    <source>
        <dbReference type="Proteomes" id="UP000003111"/>
    </source>
</evidence>
<dbReference type="Gene3D" id="1.20.1260.10">
    <property type="match status" value="1"/>
</dbReference>
<dbReference type="InterPro" id="IPR005183">
    <property type="entry name" value="DUF305_CopM-like"/>
</dbReference>
<dbReference type="OrthoDB" id="26872at2"/>
<dbReference type="AlphaFoldDB" id="E2SCB5"/>
<name>E2SCB5_9ACTN</name>
<feature type="chain" id="PRO_5039618926" description="DUF305 domain-containing protein" evidence="1">
    <location>
        <begin position="21"/>
        <end position="188"/>
    </location>
</feature>
<keyword evidence="4" id="KW-1185">Reference proteome</keyword>
<dbReference type="RefSeq" id="WP_007077169.1">
    <property type="nucleotide sequence ID" value="NZ_CM001024.1"/>
</dbReference>
<reference evidence="3" key="1">
    <citation type="submission" date="2010-08" db="EMBL/GenBank/DDBJ databases">
        <authorList>
            <person name="Muzny D."/>
            <person name="Qin X."/>
            <person name="Buhay C."/>
            <person name="Dugan-Rocha S."/>
            <person name="Ding Y."/>
            <person name="Chen G."/>
            <person name="Hawes A."/>
            <person name="Holder M."/>
            <person name="Jhangiani S."/>
            <person name="Johnson A."/>
            <person name="Khan Z."/>
            <person name="Li Z."/>
            <person name="Liu W."/>
            <person name="Liu X."/>
            <person name="Perez L."/>
            <person name="Shen H."/>
            <person name="Wang Q."/>
            <person name="Watt J."/>
            <person name="Xi L."/>
            <person name="Xin Y."/>
            <person name="Zhou J."/>
            <person name="Deng J."/>
            <person name="Jiang H."/>
            <person name="Liu Y."/>
            <person name="Qu J."/>
            <person name="Song X.-Z."/>
            <person name="Zhang L."/>
            <person name="Villasana D."/>
            <person name="Johnson A."/>
            <person name="Liu J."/>
            <person name="Liyanage D."/>
            <person name="Lorensuhewa L."/>
            <person name="Robinson T."/>
            <person name="Song A."/>
            <person name="Song B.-B."/>
            <person name="Dinh H."/>
            <person name="Thornton R."/>
            <person name="Coyle M."/>
            <person name="Francisco L."/>
            <person name="Jackson L."/>
            <person name="Javaid M."/>
            <person name="Korchina V."/>
            <person name="Kovar C."/>
            <person name="Mata R."/>
            <person name="Mathew T."/>
            <person name="Ngo R."/>
            <person name="Nguyen L."/>
            <person name="Nguyen N."/>
            <person name="Okwuonu G."/>
            <person name="Ongeri F."/>
            <person name="Pham C."/>
            <person name="Simmons D."/>
            <person name="Wilczek-Boney K."/>
            <person name="Hale W."/>
            <person name="Jakkamsetti A."/>
            <person name="Pham P."/>
            <person name="Ruth R."/>
            <person name="San Lucas F."/>
            <person name="Warren J."/>
            <person name="Zhang J."/>
            <person name="Zhao Z."/>
            <person name="Zhou C."/>
            <person name="Zhu D."/>
            <person name="Lee S."/>
            <person name="Bess C."/>
            <person name="Blankenburg K."/>
            <person name="Forbes L."/>
            <person name="Fu Q."/>
            <person name="Gubbala S."/>
            <person name="Hirani K."/>
            <person name="Jayaseelan J.C."/>
            <person name="Lara F."/>
            <person name="Munidasa M."/>
            <person name="Palculict T."/>
            <person name="Patil S."/>
            <person name="Pu L.-L."/>
            <person name="Saada N."/>
            <person name="Tang L."/>
            <person name="Weissenberger G."/>
            <person name="Zhu Y."/>
            <person name="Hemphill L."/>
            <person name="Shang Y."/>
            <person name="Youmans B."/>
            <person name="Ayvaz T."/>
            <person name="Ross M."/>
            <person name="Santibanez J."/>
            <person name="Aqrawi P."/>
            <person name="Gross S."/>
            <person name="Joshi V."/>
            <person name="Fowler G."/>
            <person name="Nazareth L."/>
            <person name="Reid J."/>
            <person name="Worley K."/>
            <person name="Petrosino J."/>
            <person name="Highlander S."/>
            <person name="Gibbs R."/>
        </authorList>
    </citation>
    <scope>NUCLEOTIDE SEQUENCE [LARGE SCALE GENOMIC DNA]</scope>
    <source>
        <strain evidence="3">DSM 15272</strain>
    </source>
</reference>
<evidence type="ECO:0000256" key="1">
    <source>
        <dbReference type="SAM" id="SignalP"/>
    </source>
</evidence>
<feature type="signal peptide" evidence="1">
    <location>
        <begin position="1"/>
        <end position="20"/>
    </location>
</feature>
<gene>
    <name evidence="3" type="ORF">HMPREF0063_12077</name>
</gene>
<dbReference type="Proteomes" id="UP000003111">
    <property type="component" value="Unassembled WGS sequence"/>
</dbReference>
<dbReference type="Pfam" id="PF03713">
    <property type="entry name" value="DUF305"/>
    <property type="match status" value="1"/>
</dbReference>
<keyword evidence="1" id="KW-0732">Signal</keyword>
<dbReference type="PROSITE" id="PS51257">
    <property type="entry name" value="PROKAR_LIPOPROTEIN"/>
    <property type="match status" value="1"/>
</dbReference>
<dbReference type="eggNOG" id="COG3544">
    <property type="taxonomic scope" value="Bacteria"/>
</dbReference>
<dbReference type="InterPro" id="IPR012347">
    <property type="entry name" value="Ferritin-like"/>
</dbReference>
<comment type="caution">
    <text evidence="3">The sequence shown here is derived from an EMBL/GenBank/DDBJ whole genome shotgun (WGS) entry which is preliminary data.</text>
</comment>
<accession>E2SCB5</accession>
<dbReference type="PANTHER" id="PTHR36933:SF1">
    <property type="entry name" value="SLL0788 PROTEIN"/>
    <property type="match status" value="1"/>
</dbReference>
<protein>
    <recommendedName>
        <fullName evidence="2">DUF305 domain-containing protein</fullName>
    </recommendedName>
</protein>
<feature type="domain" description="DUF305" evidence="2">
    <location>
        <begin position="36"/>
        <end position="186"/>
    </location>
</feature>
<dbReference type="HOGENOM" id="CLU_074343_1_1_11"/>
<organism evidence="3 4">
    <name type="scientific">Aeromicrobium marinum DSM 15272</name>
    <dbReference type="NCBI Taxonomy" id="585531"/>
    <lineage>
        <taxon>Bacteria</taxon>
        <taxon>Bacillati</taxon>
        <taxon>Actinomycetota</taxon>
        <taxon>Actinomycetes</taxon>
        <taxon>Propionibacteriales</taxon>
        <taxon>Nocardioidaceae</taxon>
        <taxon>Aeromicrobium</taxon>
    </lineage>
</organism>
<sequence>MTRTFTLATLLAAVALLAGACSGSDPSADGGFNDADVAFAQDMIPHHRQAVEMAELAADRSTDPEILGLADEIIAAQGPEIAMMSGWLEQWGEDVPDDMSGMSGMDHGGDMSMPGMMSAEQMSDLMDSSGAEFDRLFLEQMIVHHEGALEMALRQQSEGEFAEAVALAREIEQTQTAEITRMQDLLAS</sequence>